<evidence type="ECO:0000256" key="1">
    <source>
        <dbReference type="SAM" id="MobiDB-lite"/>
    </source>
</evidence>
<feature type="non-terminal residue" evidence="2">
    <location>
        <position position="1"/>
    </location>
</feature>
<dbReference type="EMBL" id="GECU01029356">
    <property type="protein sequence ID" value="JAS78350.1"/>
    <property type="molecule type" value="Transcribed_RNA"/>
</dbReference>
<accession>A0A1B6HUK4</accession>
<gene>
    <name evidence="2" type="ORF">g.32508</name>
</gene>
<reference evidence="2" key="1">
    <citation type="submission" date="2015-11" db="EMBL/GenBank/DDBJ databases">
        <title>De novo transcriptome assembly of four potential Pierce s Disease insect vectors from Arizona vineyards.</title>
        <authorList>
            <person name="Tassone E.E."/>
        </authorList>
    </citation>
    <scope>NUCLEOTIDE SEQUENCE</scope>
</reference>
<sequence>SKTDNKIQKKTSKFGLAKLFSKLSSHSLVGSHKPKSVKGSGFYSKARKQDLDIKRINNTNSKTKIPKESPYSLLVSVSNPNIEADGEQKQMNVSLLHPSLSQQQKLRAESKSTLRSEVKSNEAIPQHPVTKMTQSDYIPQHLQRKSNTVDNFRQRIPSKSTIRDVLSQQEQRNNTVNSVNPQQLMQRENTVKSVRSQQLQRESTVSRKLENECMPQKLQHRESTV</sequence>
<protein>
    <submittedName>
        <fullName evidence="2">Uncharacterized protein</fullName>
    </submittedName>
</protein>
<feature type="compositionally biased region" description="Polar residues" evidence="1">
    <location>
        <begin position="166"/>
        <end position="203"/>
    </location>
</feature>
<dbReference type="AlphaFoldDB" id="A0A1B6HUK4"/>
<organism evidence="2">
    <name type="scientific">Homalodisca liturata</name>
    <dbReference type="NCBI Taxonomy" id="320908"/>
    <lineage>
        <taxon>Eukaryota</taxon>
        <taxon>Metazoa</taxon>
        <taxon>Ecdysozoa</taxon>
        <taxon>Arthropoda</taxon>
        <taxon>Hexapoda</taxon>
        <taxon>Insecta</taxon>
        <taxon>Pterygota</taxon>
        <taxon>Neoptera</taxon>
        <taxon>Paraneoptera</taxon>
        <taxon>Hemiptera</taxon>
        <taxon>Auchenorrhyncha</taxon>
        <taxon>Membracoidea</taxon>
        <taxon>Cicadellidae</taxon>
        <taxon>Cicadellinae</taxon>
        <taxon>Proconiini</taxon>
        <taxon>Homalodisca</taxon>
    </lineage>
</organism>
<feature type="region of interest" description="Disordered" evidence="1">
    <location>
        <begin position="158"/>
        <end position="225"/>
    </location>
</feature>
<feature type="non-terminal residue" evidence="2">
    <location>
        <position position="225"/>
    </location>
</feature>
<evidence type="ECO:0000313" key="2">
    <source>
        <dbReference type="EMBL" id="JAS78350.1"/>
    </source>
</evidence>
<proteinExistence type="predicted"/>
<name>A0A1B6HUK4_9HEMI</name>